<dbReference type="GO" id="GO:0016758">
    <property type="term" value="F:hexosyltransferase activity"/>
    <property type="evidence" value="ECO:0007669"/>
    <property type="project" value="TreeGrafter"/>
</dbReference>
<reference evidence="9 10" key="1">
    <citation type="submission" date="2023-11" db="EMBL/GenBank/DDBJ databases">
        <title>Halocaridina rubra genome assembly.</title>
        <authorList>
            <person name="Smith C."/>
        </authorList>
    </citation>
    <scope>NUCLEOTIDE SEQUENCE [LARGE SCALE GENOMIC DNA]</scope>
    <source>
        <strain evidence="9">EP-1</strain>
        <tissue evidence="9">Whole</tissue>
    </source>
</reference>
<dbReference type="GO" id="GO:0000139">
    <property type="term" value="C:Golgi membrane"/>
    <property type="evidence" value="ECO:0007669"/>
    <property type="project" value="UniProtKB-SubCell"/>
</dbReference>
<evidence type="ECO:0000256" key="1">
    <source>
        <dbReference type="ARBA" id="ARBA00004323"/>
    </source>
</evidence>
<feature type="compositionally biased region" description="Basic and acidic residues" evidence="7">
    <location>
        <begin position="1"/>
        <end position="23"/>
    </location>
</feature>
<proteinExistence type="inferred from homology"/>
<sequence length="328" mass="37875">MKTHQTDRDEENHLRKPSEDISDIKNVNQRYDDDYGIRGKAFPNGTFLCTREDSHKTPIMKLKNIFDEERLWRDENRYNIFLIETSCNPKPTYRSWCSVESMAQNNPKATVWFVMTSPVIHLQDGLAQDLGDKYSNLQYVTVDLDRVFNGTPLEELYKSKAWHENTAWPAANLSNMIRKALIWHTGGFYSDTDAICIAPLTSLRNVIGMATINLVNGAAFHFDRHHPMLWHFMEYLNKNFDPFTWGKNGPQTVSAVLRDVCGFQDLRQGIECQGIKILSAQAFNPIPPQGSKVLFQVLKEDLRKNHKYNPQALGLLKKEIESYQPHKL</sequence>
<dbReference type="Gene3D" id="3.90.550.20">
    <property type="match status" value="1"/>
</dbReference>
<dbReference type="InterPro" id="IPR007652">
    <property type="entry name" value="A1-4-GlycosylTfrase_dom"/>
</dbReference>
<dbReference type="InterPro" id="IPR029044">
    <property type="entry name" value="Nucleotide-diphossugar_trans"/>
</dbReference>
<keyword evidence="4" id="KW-0808">Transferase</keyword>
<evidence type="ECO:0000256" key="5">
    <source>
        <dbReference type="ARBA" id="ARBA00023034"/>
    </source>
</evidence>
<dbReference type="PANTHER" id="PTHR12042:SF21">
    <property type="entry name" value="ALPHA1,4-GALACTOSYLTRANSFERASE 1-RELATED"/>
    <property type="match status" value="1"/>
</dbReference>
<keyword evidence="10" id="KW-1185">Reference proteome</keyword>
<evidence type="ECO:0000256" key="4">
    <source>
        <dbReference type="ARBA" id="ARBA00022679"/>
    </source>
</evidence>
<name>A0AAN8X107_HALRR</name>
<evidence type="ECO:0000256" key="3">
    <source>
        <dbReference type="ARBA" id="ARBA00022676"/>
    </source>
</evidence>
<dbReference type="GO" id="GO:0006688">
    <property type="term" value="P:glycosphingolipid biosynthetic process"/>
    <property type="evidence" value="ECO:0007669"/>
    <property type="project" value="TreeGrafter"/>
</dbReference>
<dbReference type="EMBL" id="JAXCGZ010009922">
    <property type="protein sequence ID" value="KAK7076006.1"/>
    <property type="molecule type" value="Genomic_DNA"/>
</dbReference>
<dbReference type="InterPro" id="IPR007577">
    <property type="entry name" value="GlycoTrfase_DXD_sugar-bd_CS"/>
</dbReference>
<dbReference type="Proteomes" id="UP001381693">
    <property type="component" value="Unassembled WGS sequence"/>
</dbReference>
<evidence type="ECO:0000256" key="2">
    <source>
        <dbReference type="ARBA" id="ARBA00009003"/>
    </source>
</evidence>
<evidence type="ECO:0000313" key="10">
    <source>
        <dbReference type="Proteomes" id="UP001381693"/>
    </source>
</evidence>
<keyword evidence="6" id="KW-0472">Membrane</keyword>
<feature type="region of interest" description="Disordered" evidence="7">
    <location>
        <begin position="1"/>
        <end position="25"/>
    </location>
</feature>
<dbReference type="InterPro" id="IPR051981">
    <property type="entry name" value="Glycosyltransf_32"/>
</dbReference>
<dbReference type="AlphaFoldDB" id="A0AAN8X107"/>
<comment type="caution">
    <text evidence="9">The sequence shown here is derived from an EMBL/GenBank/DDBJ whole genome shotgun (WGS) entry which is preliminary data.</text>
</comment>
<feature type="domain" description="Alpha 1,4-glycosyltransferase" evidence="8">
    <location>
        <begin position="221"/>
        <end position="299"/>
    </location>
</feature>
<organism evidence="9 10">
    <name type="scientific">Halocaridina rubra</name>
    <name type="common">Hawaiian red shrimp</name>
    <dbReference type="NCBI Taxonomy" id="373956"/>
    <lineage>
        <taxon>Eukaryota</taxon>
        <taxon>Metazoa</taxon>
        <taxon>Ecdysozoa</taxon>
        <taxon>Arthropoda</taxon>
        <taxon>Crustacea</taxon>
        <taxon>Multicrustacea</taxon>
        <taxon>Malacostraca</taxon>
        <taxon>Eumalacostraca</taxon>
        <taxon>Eucarida</taxon>
        <taxon>Decapoda</taxon>
        <taxon>Pleocyemata</taxon>
        <taxon>Caridea</taxon>
        <taxon>Atyoidea</taxon>
        <taxon>Atyidae</taxon>
        <taxon>Halocaridina</taxon>
    </lineage>
</organism>
<accession>A0AAN8X107</accession>
<evidence type="ECO:0000259" key="8">
    <source>
        <dbReference type="Pfam" id="PF04572"/>
    </source>
</evidence>
<evidence type="ECO:0000313" key="9">
    <source>
        <dbReference type="EMBL" id="KAK7076006.1"/>
    </source>
</evidence>
<keyword evidence="5" id="KW-0333">Golgi apparatus</keyword>
<gene>
    <name evidence="9" type="ORF">SK128_014032</name>
</gene>
<keyword evidence="3" id="KW-0328">Glycosyltransferase</keyword>
<dbReference type="Pfam" id="PF04488">
    <property type="entry name" value="Gly_transf_sug"/>
    <property type="match status" value="1"/>
</dbReference>
<dbReference type="Pfam" id="PF04572">
    <property type="entry name" value="Gb3_synth"/>
    <property type="match status" value="1"/>
</dbReference>
<comment type="similarity">
    <text evidence="2">Belongs to the glycosyltransferase 32 family.</text>
</comment>
<protein>
    <recommendedName>
        <fullName evidence="8">Alpha 1,4-glycosyltransferase domain-containing protein</fullName>
    </recommendedName>
</protein>
<comment type="subcellular location">
    <subcellularLocation>
        <location evidence="1">Golgi apparatus membrane</location>
        <topology evidence="1">Single-pass type II membrane protein</topology>
    </subcellularLocation>
</comment>
<evidence type="ECO:0000256" key="6">
    <source>
        <dbReference type="ARBA" id="ARBA00023136"/>
    </source>
</evidence>
<dbReference type="PANTHER" id="PTHR12042">
    <property type="entry name" value="LACTOSYLCERAMIDE 4-ALPHA-GALACTOSYLTRANSFERASE ALPHA- 1,4-GALACTOSYLTRANSFERASE"/>
    <property type="match status" value="1"/>
</dbReference>
<dbReference type="SUPFAM" id="SSF53448">
    <property type="entry name" value="Nucleotide-diphospho-sugar transferases"/>
    <property type="match status" value="1"/>
</dbReference>
<evidence type="ECO:0000256" key="7">
    <source>
        <dbReference type="SAM" id="MobiDB-lite"/>
    </source>
</evidence>